<gene>
    <name evidence="2" type="ORF">R1flu_026395</name>
</gene>
<protein>
    <submittedName>
        <fullName evidence="2">Uncharacterized protein</fullName>
    </submittedName>
</protein>
<evidence type="ECO:0000313" key="3">
    <source>
        <dbReference type="Proteomes" id="UP001605036"/>
    </source>
</evidence>
<keyword evidence="3" id="KW-1185">Reference proteome</keyword>
<evidence type="ECO:0000256" key="1">
    <source>
        <dbReference type="SAM" id="MobiDB-lite"/>
    </source>
</evidence>
<reference evidence="2 3" key="1">
    <citation type="submission" date="2024-09" db="EMBL/GenBank/DDBJ databases">
        <title>Chromosome-scale assembly of Riccia fluitans.</title>
        <authorList>
            <person name="Paukszto L."/>
            <person name="Sawicki J."/>
            <person name="Karawczyk K."/>
            <person name="Piernik-Szablinska J."/>
            <person name="Szczecinska M."/>
            <person name="Mazdziarz M."/>
        </authorList>
    </citation>
    <scope>NUCLEOTIDE SEQUENCE [LARGE SCALE GENOMIC DNA]</scope>
    <source>
        <strain evidence="2">Rf_01</strain>
        <tissue evidence="2">Aerial parts of the thallus</tissue>
    </source>
</reference>
<name>A0ABD1XFU4_9MARC</name>
<dbReference type="Proteomes" id="UP001605036">
    <property type="component" value="Unassembled WGS sequence"/>
</dbReference>
<feature type="region of interest" description="Disordered" evidence="1">
    <location>
        <begin position="1"/>
        <end position="28"/>
    </location>
</feature>
<evidence type="ECO:0000313" key="2">
    <source>
        <dbReference type="EMBL" id="KAL2607822.1"/>
    </source>
</evidence>
<dbReference type="AlphaFoldDB" id="A0ABD1XFU4"/>
<organism evidence="2 3">
    <name type="scientific">Riccia fluitans</name>
    <dbReference type="NCBI Taxonomy" id="41844"/>
    <lineage>
        <taxon>Eukaryota</taxon>
        <taxon>Viridiplantae</taxon>
        <taxon>Streptophyta</taxon>
        <taxon>Embryophyta</taxon>
        <taxon>Marchantiophyta</taxon>
        <taxon>Marchantiopsida</taxon>
        <taxon>Marchantiidae</taxon>
        <taxon>Marchantiales</taxon>
        <taxon>Ricciaceae</taxon>
        <taxon>Riccia</taxon>
    </lineage>
</organism>
<proteinExistence type="predicted"/>
<comment type="caution">
    <text evidence="2">The sequence shown here is derived from an EMBL/GenBank/DDBJ whole genome shotgun (WGS) entry which is preliminary data.</text>
</comment>
<sequence length="141" mass="15793">MNGIRRRNKRQSDVPPEDPLSQRHRRTTSPIIELPLDEAMETIDRLVQCEETHSKDGAIGEKILTLQSMAIQAIVPTWLPCPPTVSFEELSFLTRDKGFLHLKFDCLKTKGILFIDGSLFARGAIGAQGQLPVNLSREGLK</sequence>
<accession>A0ABD1XFU4</accession>
<dbReference type="EMBL" id="JBHFFA010000008">
    <property type="protein sequence ID" value="KAL2607822.1"/>
    <property type="molecule type" value="Genomic_DNA"/>
</dbReference>